<dbReference type="Proteomes" id="UP000182229">
    <property type="component" value="Unassembled WGS sequence"/>
</dbReference>
<reference evidence="2" key="1">
    <citation type="submission" date="2016-11" db="EMBL/GenBank/DDBJ databases">
        <authorList>
            <person name="Shukria A."/>
            <person name="Stevens D.C."/>
        </authorList>
    </citation>
    <scope>NUCLEOTIDE SEQUENCE [LARGE SCALE GENOMIC DNA]</scope>
    <source>
        <strain evidence="2">Cbfe23</strain>
    </source>
</reference>
<accession>A0A1L9BB13</accession>
<organism evidence="1 2">
    <name type="scientific">Cystobacter ferrugineus</name>
    <dbReference type="NCBI Taxonomy" id="83449"/>
    <lineage>
        <taxon>Bacteria</taxon>
        <taxon>Pseudomonadati</taxon>
        <taxon>Myxococcota</taxon>
        <taxon>Myxococcia</taxon>
        <taxon>Myxococcales</taxon>
        <taxon>Cystobacterineae</taxon>
        <taxon>Archangiaceae</taxon>
        <taxon>Cystobacter</taxon>
    </lineage>
</organism>
<evidence type="ECO:0000313" key="2">
    <source>
        <dbReference type="Proteomes" id="UP000182229"/>
    </source>
</evidence>
<dbReference type="OrthoDB" id="5381880at2"/>
<sequence>MTLSRGQVLGVVLALIAAGAVLAFWPQQEPGVKDAITRRVLQMSDAAERKDMADLMDGVAESFRSEQGWDKQQLKSVLLGQVLRGQWVRVFVKDLHVTEVSPSQGDVQVKLIFGRSEADTLENLARDSVLSAYLIDARFDKQADGVWRVVGAKHRSLSPGELF</sequence>
<reference evidence="1 2" key="2">
    <citation type="submission" date="2016-12" db="EMBL/GenBank/DDBJ databases">
        <title>Draft Genome Sequence of Cystobacter ferrugineus Strain Cbfe23.</title>
        <authorList>
            <person name="Akbar S."/>
            <person name="Dowd S.E."/>
            <person name="Stevens D.C."/>
        </authorList>
    </citation>
    <scope>NUCLEOTIDE SEQUENCE [LARGE SCALE GENOMIC DNA]</scope>
    <source>
        <strain evidence="1 2">Cbfe23</strain>
    </source>
</reference>
<dbReference type="AlphaFoldDB" id="A0A1L9BB13"/>
<dbReference type="EMBL" id="MPIN01000004">
    <property type="protein sequence ID" value="OJH39429.1"/>
    <property type="molecule type" value="Genomic_DNA"/>
</dbReference>
<protein>
    <submittedName>
        <fullName evidence="1">Uncharacterized protein</fullName>
    </submittedName>
</protein>
<evidence type="ECO:0000313" key="1">
    <source>
        <dbReference type="EMBL" id="OJH39429.1"/>
    </source>
</evidence>
<proteinExistence type="predicted"/>
<name>A0A1L9BB13_9BACT</name>
<keyword evidence="2" id="KW-1185">Reference proteome</keyword>
<comment type="caution">
    <text evidence="1">The sequence shown here is derived from an EMBL/GenBank/DDBJ whole genome shotgun (WGS) entry which is preliminary data.</text>
</comment>
<dbReference type="RefSeq" id="WP_071899601.1">
    <property type="nucleotide sequence ID" value="NZ_MPIN01000004.1"/>
</dbReference>
<gene>
    <name evidence="1" type="ORF">BON30_18165</name>
</gene>